<dbReference type="InterPro" id="IPR011527">
    <property type="entry name" value="ABC1_TM_dom"/>
</dbReference>
<sequence length="826" mass="92659">MADTELGLAIAFYIYPCGLFVTLFSSQLIRYRYRDTDSLSVAINEKNVPKAHRLYTKLIWIFQLLLSPLLLASIVLTLSAAIARRNDIPEDVNFPYTAYLASHTGVLLYFLAGLLPDPDGPWIPTTCHCFAWVIGVLLEVVIAGVFMSQQHQIHVPLGLLDSLFGLGLARIVILGIMITLLICRDYELKGPKQGLESERQSLLESGNGPNNGYGSGDSKQKLKKPRDAQSAGWFDYFAGFRVLFPYLWPSDSHLYQAIVIICLFLMILQRVINVLVPIQLGNLVAALGYGRIPWKEIILYVVYRSLQGQQGIIGAGRSVLWIPVSQSLLRRLSCAAFEHVLGLSMDFHLSKKIGEVTSALSRGSAMNSFLENFMFNVFPMIFDIFVASVVFFIRYDAFYTLIILVIMWSYIFLTIYMAKFRGRQRRDMATKSREMEAVKTDAIIAYETVQHNCAVASETKRFEEYITIYQYAERLVQWSLNGLNVTQSTIFSLGIAMIVVLSAYKISLGQQTVSEFVTLITYFAQISAPLNFFGTFYTMIQNSLIEAERMLDLFKETSGVVEKPDAIELPSPLGEVKFNNVKFSYQGKEPAIDGISFTIPPGTKTAIVGESGGGKSTCLKLLFRFYDVDNGSITVDGYDIRDLTLLSLRKHIGVVPQDTVLFNATIMYNLRYANPDASEADVFNACKAANIHERILAFPEQYDTKVGERGLKLSGGERQRVAIARAILKNSRILLLDEATASLDSNTEREIQAALETVTKGRTTITIAHRLSTITNSDQIIVVHQGKVVEQGTHKELLDMRGRYFTMWEKQTRTEKNVTEGQTTEE</sequence>
<dbReference type="EMBL" id="KZ613486">
    <property type="protein sequence ID" value="PMD20208.1"/>
    <property type="molecule type" value="Genomic_DNA"/>
</dbReference>
<dbReference type="SUPFAM" id="SSF52540">
    <property type="entry name" value="P-loop containing nucleoside triphosphate hydrolases"/>
    <property type="match status" value="1"/>
</dbReference>
<dbReference type="GO" id="GO:0140359">
    <property type="term" value="F:ABC-type transporter activity"/>
    <property type="evidence" value="ECO:0007669"/>
    <property type="project" value="InterPro"/>
</dbReference>
<dbReference type="Gene3D" id="1.20.1560.10">
    <property type="entry name" value="ABC transporter type 1, transmembrane domain"/>
    <property type="match status" value="1"/>
</dbReference>
<feature type="transmembrane region" description="Helical" evidence="10">
    <location>
        <begin position="373"/>
        <end position="393"/>
    </location>
</feature>
<feature type="transmembrane region" description="Helical" evidence="10">
    <location>
        <begin position="254"/>
        <end position="272"/>
    </location>
</feature>
<feature type="domain" description="ABC transmembrane type-1" evidence="12">
    <location>
        <begin position="260"/>
        <end position="542"/>
    </location>
</feature>
<dbReference type="CDD" id="cd03253">
    <property type="entry name" value="ABCC_ATM1_transporter"/>
    <property type="match status" value="1"/>
</dbReference>
<evidence type="ECO:0000256" key="3">
    <source>
        <dbReference type="ARBA" id="ARBA00022692"/>
    </source>
</evidence>
<keyword evidence="14" id="KW-1185">Reference proteome</keyword>
<dbReference type="Gene3D" id="3.40.50.300">
    <property type="entry name" value="P-loop containing nucleotide triphosphate hydrolases"/>
    <property type="match status" value="1"/>
</dbReference>
<keyword evidence="5" id="KW-0067">ATP-binding</keyword>
<evidence type="ECO:0000256" key="8">
    <source>
        <dbReference type="ARBA" id="ARBA00024363"/>
    </source>
</evidence>
<dbReference type="GO" id="GO:0005524">
    <property type="term" value="F:ATP binding"/>
    <property type="evidence" value="ECO:0007669"/>
    <property type="project" value="UniProtKB-KW"/>
</dbReference>
<keyword evidence="7 10" id="KW-0472">Membrane</keyword>
<dbReference type="GO" id="GO:0005774">
    <property type="term" value="C:vacuolar membrane"/>
    <property type="evidence" value="ECO:0007669"/>
    <property type="project" value="TreeGrafter"/>
</dbReference>
<reference evidence="13 14" key="1">
    <citation type="submission" date="2016-05" db="EMBL/GenBank/DDBJ databases">
        <title>A degradative enzymes factory behind the ericoid mycorrhizal symbiosis.</title>
        <authorList>
            <consortium name="DOE Joint Genome Institute"/>
            <person name="Martino E."/>
            <person name="Morin E."/>
            <person name="Grelet G."/>
            <person name="Kuo A."/>
            <person name="Kohler A."/>
            <person name="Daghino S."/>
            <person name="Barry K."/>
            <person name="Choi C."/>
            <person name="Cichocki N."/>
            <person name="Clum A."/>
            <person name="Copeland A."/>
            <person name="Hainaut M."/>
            <person name="Haridas S."/>
            <person name="Labutti K."/>
            <person name="Lindquist E."/>
            <person name="Lipzen A."/>
            <person name="Khouja H.-R."/>
            <person name="Murat C."/>
            <person name="Ohm R."/>
            <person name="Olson A."/>
            <person name="Spatafora J."/>
            <person name="Veneault-Fourrey C."/>
            <person name="Henrissat B."/>
            <person name="Grigoriev I."/>
            <person name="Martin F."/>
            <person name="Perotto S."/>
        </authorList>
    </citation>
    <scope>NUCLEOTIDE SEQUENCE [LARGE SCALE GENOMIC DNA]</scope>
    <source>
        <strain evidence="13 14">UAMH 7357</strain>
    </source>
</reference>
<dbReference type="OrthoDB" id="6500128at2759"/>
<feature type="transmembrane region" description="Helical" evidence="10">
    <location>
        <begin position="516"/>
        <end position="540"/>
    </location>
</feature>
<feature type="transmembrane region" description="Helical" evidence="10">
    <location>
        <begin position="94"/>
        <end position="115"/>
    </location>
</feature>
<keyword evidence="6 10" id="KW-1133">Transmembrane helix</keyword>
<dbReference type="SMART" id="SM00382">
    <property type="entry name" value="AAA"/>
    <property type="match status" value="1"/>
</dbReference>
<keyword evidence="2" id="KW-0813">Transport</keyword>
<dbReference type="PANTHER" id="PTHR24221:SF651">
    <property type="entry name" value="HEAVY METAL TOLERANCE PROTEIN"/>
    <property type="match status" value="1"/>
</dbReference>
<feature type="transmembrane region" description="Helical" evidence="10">
    <location>
        <begin position="58"/>
        <end position="82"/>
    </location>
</feature>
<feature type="transmembrane region" description="Helical" evidence="10">
    <location>
        <begin position="483"/>
        <end position="504"/>
    </location>
</feature>
<dbReference type="InterPro" id="IPR017871">
    <property type="entry name" value="ABC_transporter-like_CS"/>
</dbReference>
<dbReference type="PROSITE" id="PS50893">
    <property type="entry name" value="ABC_TRANSPORTER_2"/>
    <property type="match status" value="1"/>
</dbReference>
<dbReference type="Proteomes" id="UP000235672">
    <property type="component" value="Unassembled WGS sequence"/>
</dbReference>
<evidence type="ECO:0000259" key="11">
    <source>
        <dbReference type="PROSITE" id="PS50893"/>
    </source>
</evidence>
<evidence type="ECO:0000256" key="6">
    <source>
        <dbReference type="ARBA" id="ARBA00022989"/>
    </source>
</evidence>
<dbReference type="Pfam" id="PF00664">
    <property type="entry name" value="ABC_membrane"/>
    <property type="match status" value="1"/>
</dbReference>
<evidence type="ECO:0000256" key="5">
    <source>
        <dbReference type="ARBA" id="ARBA00022840"/>
    </source>
</evidence>
<dbReference type="Pfam" id="PF00005">
    <property type="entry name" value="ABC_tran"/>
    <property type="match status" value="1"/>
</dbReference>
<dbReference type="InterPro" id="IPR027417">
    <property type="entry name" value="P-loop_NTPase"/>
</dbReference>
<feature type="transmembrane region" description="Helical" evidence="10">
    <location>
        <begin position="399"/>
        <end position="418"/>
    </location>
</feature>
<evidence type="ECO:0000256" key="4">
    <source>
        <dbReference type="ARBA" id="ARBA00022741"/>
    </source>
</evidence>
<keyword evidence="3 10" id="KW-0812">Transmembrane</keyword>
<keyword evidence="4" id="KW-0547">Nucleotide-binding</keyword>
<dbReference type="SUPFAM" id="SSF90123">
    <property type="entry name" value="ABC transporter transmembrane region"/>
    <property type="match status" value="1"/>
</dbReference>
<evidence type="ECO:0000256" key="2">
    <source>
        <dbReference type="ARBA" id="ARBA00022448"/>
    </source>
</evidence>
<proteinExistence type="inferred from homology"/>
<feature type="transmembrane region" description="Helical" evidence="10">
    <location>
        <begin position="6"/>
        <end position="24"/>
    </location>
</feature>
<evidence type="ECO:0000256" key="10">
    <source>
        <dbReference type="SAM" id="Phobius"/>
    </source>
</evidence>
<dbReference type="InterPro" id="IPR039421">
    <property type="entry name" value="Type_1_exporter"/>
</dbReference>
<dbReference type="GO" id="GO:0016887">
    <property type="term" value="F:ATP hydrolysis activity"/>
    <property type="evidence" value="ECO:0007669"/>
    <property type="project" value="InterPro"/>
</dbReference>
<dbReference type="PANTHER" id="PTHR24221">
    <property type="entry name" value="ATP-BINDING CASSETTE SUB-FAMILY B"/>
    <property type="match status" value="1"/>
</dbReference>
<dbReference type="CDD" id="cd18583">
    <property type="entry name" value="ABC_6TM_HMT1"/>
    <property type="match status" value="1"/>
</dbReference>
<dbReference type="GO" id="GO:0000041">
    <property type="term" value="P:transition metal ion transport"/>
    <property type="evidence" value="ECO:0007669"/>
    <property type="project" value="UniProtKB-ARBA"/>
</dbReference>
<evidence type="ECO:0000256" key="1">
    <source>
        <dbReference type="ARBA" id="ARBA00004141"/>
    </source>
</evidence>
<dbReference type="InterPro" id="IPR003593">
    <property type="entry name" value="AAA+_ATPase"/>
</dbReference>
<gene>
    <name evidence="13" type="ORF">NA56DRAFT_602170</name>
</gene>
<evidence type="ECO:0000256" key="7">
    <source>
        <dbReference type="ARBA" id="ARBA00023136"/>
    </source>
</evidence>
<dbReference type="InterPro" id="IPR036640">
    <property type="entry name" value="ABC1_TM_sf"/>
</dbReference>
<comment type="similarity">
    <text evidence="8">Belongs to the ABC transporter superfamily. ABCB family. Heavy Metal importer (TC 3.A.1.210) subfamily.</text>
</comment>
<organism evidence="13 14">
    <name type="scientific">Hyaloscypha hepaticicola</name>
    <dbReference type="NCBI Taxonomy" id="2082293"/>
    <lineage>
        <taxon>Eukaryota</taxon>
        <taxon>Fungi</taxon>
        <taxon>Dikarya</taxon>
        <taxon>Ascomycota</taxon>
        <taxon>Pezizomycotina</taxon>
        <taxon>Leotiomycetes</taxon>
        <taxon>Helotiales</taxon>
        <taxon>Hyaloscyphaceae</taxon>
        <taxon>Hyaloscypha</taxon>
    </lineage>
</organism>
<feature type="domain" description="ABC transporter" evidence="11">
    <location>
        <begin position="576"/>
        <end position="810"/>
    </location>
</feature>
<evidence type="ECO:0000256" key="9">
    <source>
        <dbReference type="SAM" id="MobiDB-lite"/>
    </source>
</evidence>
<accession>A0A2J6Q1Q6</accession>
<dbReference type="AlphaFoldDB" id="A0A2J6Q1Q6"/>
<comment type="subcellular location">
    <subcellularLocation>
        <location evidence="1">Membrane</location>
        <topology evidence="1">Multi-pass membrane protein</topology>
    </subcellularLocation>
</comment>
<feature type="transmembrane region" description="Helical" evidence="10">
    <location>
        <begin position="127"/>
        <end position="147"/>
    </location>
</feature>
<evidence type="ECO:0000313" key="13">
    <source>
        <dbReference type="EMBL" id="PMD20208.1"/>
    </source>
</evidence>
<evidence type="ECO:0000259" key="12">
    <source>
        <dbReference type="PROSITE" id="PS50929"/>
    </source>
</evidence>
<dbReference type="PROSITE" id="PS00211">
    <property type="entry name" value="ABC_TRANSPORTER_1"/>
    <property type="match status" value="1"/>
</dbReference>
<evidence type="ECO:0000313" key="14">
    <source>
        <dbReference type="Proteomes" id="UP000235672"/>
    </source>
</evidence>
<feature type="region of interest" description="Disordered" evidence="9">
    <location>
        <begin position="202"/>
        <end position="223"/>
    </location>
</feature>
<dbReference type="PROSITE" id="PS50929">
    <property type="entry name" value="ABC_TM1F"/>
    <property type="match status" value="1"/>
</dbReference>
<dbReference type="FunFam" id="3.40.50.300:FF:000186">
    <property type="entry name" value="ATP-binding cassette sub-family B member 7, mitochondrial"/>
    <property type="match status" value="1"/>
</dbReference>
<dbReference type="STRING" id="1745343.A0A2J6Q1Q6"/>
<dbReference type="InterPro" id="IPR003439">
    <property type="entry name" value="ABC_transporter-like_ATP-bd"/>
</dbReference>
<protein>
    <submittedName>
        <fullName evidence="13">ABC transporter</fullName>
    </submittedName>
</protein>
<name>A0A2J6Q1Q6_9HELO</name>
<feature type="transmembrane region" description="Helical" evidence="10">
    <location>
        <begin position="159"/>
        <end position="183"/>
    </location>
</feature>